<evidence type="ECO:0000256" key="5">
    <source>
        <dbReference type="ARBA" id="ARBA00022764"/>
    </source>
</evidence>
<keyword evidence="4 9" id="KW-0479">Metal-binding</keyword>
<dbReference type="PROSITE" id="PS00196">
    <property type="entry name" value="COPPER_BLUE"/>
    <property type="match status" value="1"/>
</dbReference>
<comment type="caution">
    <text evidence="12">The sequence shown here is derived from an EMBL/GenBank/DDBJ whole genome shotgun (WGS) entry which is preliminary data.</text>
</comment>
<dbReference type="InterPro" id="IPR002386">
    <property type="entry name" value="Amicyanin/Pseudoazurin"/>
</dbReference>
<name>A0A844AR56_9RHOB</name>
<evidence type="ECO:0000256" key="3">
    <source>
        <dbReference type="ARBA" id="ARBA00022448"/>
    </source>
</evidence>
<dbReference type="InterPro" id="IPR000923">
    <property type="entry name" value="BlueCu_1"/>
</dbReference>
<dbReference type="InterPro" id="IPR028871">
    <property type="entry name" value="BlueCu_1_BS"/>
</dbReference>
<evidence type="ECO:0000256" key="4">
    <source>
        <dbReference type="ARBA" id="ARBA00022723"/>
    </source>
</evidence>
<feature type="domain" description="Blue (type 1) copper" evidence="11">
    <location>
        <begin position="41"/>
        <end position="122"/>
    </location>
</feature>
<keyword evidence="10" id="KW-0732">Signal</keyword>
<keyword evidence="13" id="KW-1185">Reference proteome</keyword>
<dbReference type="AlphaFoldDB" id="A0A844AR56"/>
<accession>A0A844AR56</accession>
<dbReference type="InterPro" id="IPR012745">
    <property type="entry name" value="Pseudoazurin"/>
</dbReference>
<keyword evidence="7 9" id="KW-0186">Copper</keyword>
<dbReference type="InterPro" id="IPR008972">
    <property type="entry name" value="Cupredoxin"/>
</dbReference>
<comment type="cofactor">
    <cofactor evidence="9">
        <name>Cu cation</name>
        <dbReference type="ChEBI" id="CHEBI:23378"/>
    </cofactor>
    <text evidence="9">Binds 1 copper ion per subunit.</text>
</comment>
<keyword evidence="3" id="KW-0813">Transport</keyword>
<dbReference type="InterPro" id="IPR001235">
    <property type="entry name" value="Copper_blue_Plastocyanin"/>
</dbReference>
<feature type="chain" id="PRO_5032319759" description="Pseudoazurin" evidence="10">
    <location>
        <begin position="26"/>
        <end position="160"/>
    </location>
</feature>
<dbReference type="PRINTS" id="PR00155">
    <property type="entry name" value="AMICYANIN"/>
</dbReference>
<dbReference type="GO" id="GO:0042597">
    <property type="term" value="C:periplasmic space"/>
    <property type="evidence" value="ECO:0007669"/>
    <property type="project" value="UniProtKB-SubCell"/>
</dbReference>
<proteinExistence type="predicted"/>
<evidence type="ECO:0000256" key="7">
    <source>
        <dbReference type="ARBA" id="ARBA00023008"/>
    </source>
</evidence>
<feature type="binding site" evidence="9">
    <location>
        <position position="69"/>
    </location>
    <ligand>
        <name>Cu cation</name>
        <dbReference type="ChEBI" id="CHEBI:23378"/>
    </ligand>
</feature>
<protein>
    <recommendedName>
        <fullName evidence="2 8">Pseudoazurin</fullName>
    </recommendedName>
</protein>
<feature type="binding site" evidence="9">
    <location>
        <position position="115"/>
    </location>
    <ligand>
        <name>Cu cation</name>
        <dbReference type="ChEBI" id="CHEBI:23378"/>
    </ligand>
</feature>
<organism evidence="12 13">
    <name type="scientific">Tritonibacter aquimaris</name>
    <dbReference type="NCBI Taxonomy" id="2663379"/>
    <lineage>
        <taxon>Bacteria</taxon>
        <taxon>Pseudomonadati</taxon>
        <taxon>Pseudomonadota</taxon>
        <taxon>Alphaproteobacteria</taxon>
        <taxon>Rhodobacterales</taxon>
        <taxon>Paracoccaceae</taxon>
        <taxon>Tritonibacter</taxon>
    </lineage>
</organism>
<keyword evidence="5" id="KW-0574">Periplasm</keyword>
<feature type="binding site" evidence="9">
    <location>
        <position position="110"/>
    </location>
    <ligand>
        <name>Cu cation</name>
        <dbReference type="ChEBI" id="CHEBI:23378"/>
    </ligand>
</feature>
<dbReference type="NCBIfam" id="TIGR02375">
    <property type="entry name" value="pseudoazurin"/>
    <property type="match status" value="1"/>
</dbReference>
<evidence type="ECO:0000256" key="10">
    <source>
        <dbReference type="SAM" id="SignalP"/>
    </source>
</evidence>
<dbReference type="GO" id="GO:0005507">
    <property type="term" value="F:copper ion binding"/>
    <property type="evidence" value="ECO:0007669"/>
    <property type="project" value="UniProtKB-UniRule"/>
</dbReference>
<evidence type="ECO:0000256" key="2">
    <source>
        <dbReference type="ARBA" id="ARBA00016984"/>
    </source>
</evidence>
<evidence type="ECO:0000313" key="13">
    <source>
        <dbReference type="Proteomes" id="UP000436694"/>
    </source>
</evidence>
<gene>
    <name evidence="12" type="ORF">GG681_12445</name>
</gene>
<evidence type="ECO:0000256" key="9">
    <source>
        <dbReference type="PIRSR" id="PIRSR602386-1"/>
    </source>
</evidence>
<dbReference type="GO" id="GO:0009055">
    <property type="term" value="F:electron transfer activity"/>
    <property type="evidence" value="ECO:0007669"/>
    <property type="project" value="InterPro"/>
</dbReference>
<sequence length="160" mass="17575">MSTLTRRTLLAASAATLILPMPAFAEGTVEIEMLNKHPEDKKRRMVFYPLIQVVQPGTTVKFVASSKGHNSASMDGMIPEGVEPWKGKINQEVEVTFDKPGFYGYKCTPHVNLGMVGLIIVEGEGKMDNYEAAKAVKHRSKAAKIWDEIWAQVEADGLAA</sequence>
<dbReference type="SUPFAM" id="SSF49503">
    <property type="entry name" value="Cupredoxins"/>
    <property type="match status" value="1"/>
</dbReference>
<evidence type="ECO:0000256" key="6">
    <source>
        <dbReference type="ARBA" id="ARBA00022982"/>
    </source>
</evidence>
<dbReference type="CDD" id="cd04218">
    <property type="entry name" value="Pseudoazurin"/>
    <property type="match status" value="1"/>
</dbReference>
<evidence type="ECO:0000313" key="12">
    <source>
        <dbReference type="EMBL" id="MQY43453.1"/>
    </source>
</evidence>
<evidence type="ECO:0000259" key="11">
    <source>
        <dbReference type="Pfam" id="PF00127"/>
    </source>
</evidence>
<dbReference type="Pfam" id="PF00127">
    <property type="entry name" value="Copper-bind"/>
    <property type="match status" value="1"/>
</dbReference>
<feature type="signal peptide" evidence="10">
    <location>
        <begin position="1"/>
        <end position="25"/>
    </location>
</feature>
<evidence type="ECO:0000256" key="8">
    <source>
        <dbReference type="NCBIfam" id="TIGR02375"/>
    </source>
</evidence>
<keyword evidence="6" id="KW-0249">Electron transport</keyword>
<reference evidence="12 13" key="1">
    <citation type="submission" date="2019-10" db="EMBL/GenBank/DDBJ databases">
        <title>Epibacterium sp. nov., isolated from seawater.</title>
        <authorList>
            <person name="Zhang X."/>
            <person name="Li N."/>
        </authorList>
    </citation>
    <scope>NUCLEOTIDE SEQUENCE [LARGE SCALE GENOMIC DNA]</scope>
    <source>
        <strain evidence="12 13">SM1969</strain>
    </source>
</reference>
<feature type="binding site" evidence="9">
    <location>
        <position position="107"/>
    </location>
    <ligand>
        <name>Cu cation</name>
        <dbReference type="ChEBI" id="CHEBI:23378"/>
    </ligand>
</feature>
<dbReference type="Gene3D" id="2.60.40.420">
    <property type="entry name" value="Cupredoxins - blue copper proteins"/>
    <property type="match status" value="1"/>
</dbReference>
<dbReference type="PRINTS" id="PR00156">
    <property type="entry name" value="COPPERBLUE"/>
</dbReference>
<comment type="subcellular location">
    <subcellularLocation>
        <location evidence="1">Periplasm</location>
    </subcellularLocation>
</comment>
<evidence type="ECO:0000256" key="1">
    <source>
        <dbReference type="ARBA" id="ARBA00004418"/>
    </source>
</evidence>
<dbReference type="Proteomes" id="UP000436694">
    <property type="component" value="Unassembled WGS sequence"/>
</dbReference>
<dbReference type="RefSeq" id="WP_153548358.1">
    <property type="nucleotide sequence ID" value="NZ_WIXK01000006.1"/>
</dbReference>
<dbReference type="EMBL" id="WIXK01000006">
    <property type="protein sequence ID" value="MQY43453.1"/>
    <property type="molecule type" value="Genomic_DNA"/>
</dbReference>